<proteinExistence type="inferred from homology"/>
<name>A0A1V5SI00_9BACT</name>
<dbReference type="GO" id="GO:0006189">
    <property type="term" value="P:'de novo' IMP biosynthetic process"/>
    <property type="evidence" value="ECO:0007669"/>
    <property type="project" value="UniProtKB-UniRule"/>
</dbReference>
<comment type="subcellular location">
    <subcellularLocation>
        <location evidence="12">Cytoplasm</location>
    </subcellularLocation>
</comment>
<dbReference type="EMBL" id="MWBQ01000224">
    <property type="protein sequence ID" value="OQA54166.1"/>
    <property type="molecule type" value="Genomic_DNA"/>
</dbReference>
<comment type="pathway">
    <text evidence="1 12">Purine metabolism; IMP biosynthesis via de novo pathway; 5-amino-1-(5-phospho-D-ribosyl)imidazole from N(2)-formyl-N(1)-(5-phospho-D-ribosyl)glycinamide: step 2/2.</text>
</comment>
<dbReference type="Proteomes" id="UP000485569">
    <property type="component" value="Unassembled WGS sequence"/>
</dbReference>
<dbReference type="Gene3D" id="3.90.650.10">
    <property type="entry name" value="PurM-like C-terminal domain"/>
    <property type="match status" value="1"/>
</dbReference>
<keyword evidence="12" id="KW-0658">Purine biosynthesis</keyword>
<dbReference type="GO" id="GO:0005829">
    <property type="term" value="C:cytosol"/>
    <property type="evidence" value="ECO:0007669"/>
    <property type="project" value="TreeGrafter"/>
</dbReference>
<dbReference type="EC" id="6.3.3.1" evidence="3 12"/>
<dbReference type="CDD" id="cd02196">
    <property type="entry name" value="PurM"/>
    <property type="match status" value="1"/>
</dbReference>
<gene>
    <name evidence="12 15" type="primary">purM</name>
    <name evidence="15" type="ORF">BWY41_02244</name>
</gene>
<protein>
    <recommendedName>
        <fullName evidence="4 12">Phosphoribosylformylglycinamidine cyclo-ligase</fullName>
        <ecNumber evidence="3 12">6.3.3.1</ecNumber>
    </recommendedName>
    <alternativeName>
        <fullName evidence="9 12">AIR synthase</fullName>
    </alternativeName>
    <alternativeName>
        <fullName evidence="10 12">AIRS</fullName>
    </alternativeName>
    <alternativeName>
        <fullName evidence="8 12">Phosphoribosyl-aminoimidazole synthetase</fullName>
    </alternativeName>
</protein>
<accession>A0A1V5SI00</accession>
<dbReference type="Pfam" id="PF00586">
    <property type="entry name" value="AIRS"/>
    <property type="match status" value="1"/>
</dbReference>
<dbReference type="InterPro" id="IPR004733">
    <property type="entry name" value="PurM_cligase"/>
</dbReference>
<evidence type="ECO:0000256" key="12">
    <source>
        <dbReference type="HAMAP-Rule" id="MF_00741"/>
    </source>
</evidence>
<evidence type="ECO:0000256" key="9">
    <source>
        <dbReference type="ARBA" id="ARBA00032931"/>
    </source>
</evidence>
<evidence type="ECO:0000256" key="10">
    <source>
        <dbReference type="ARBA" id="ARBA00033093"/>
    </source>
</evidence>
<organism evidence="15">
    <name type="scientific">Candidatus Atribacter allofermentans</name>
    <dbReference type="NCBI Taxonomy" id="1852833"/>
    <lineage>
        <taxon>Bacteria</taxon>
        <taxon>Pseudomonadati</taxon>
        <taxon>Atribacterota</taxon>
        <taxon>Atribacteria</taxon>
        <taxon>Atribacterales</taxon>
        <taxon>Atribacteraceae</taxon>
        <taxon>Atribacter</taxon>
    </lineage>
</organism>
<feature type="domain" description="PurM-like C-terminal" evidence="14">
    <location>
        <begin position="176"/>
        <end position="336"/>
    </location>
</feature>
<dbReference type="PANTHER" id="PTHR10520">
    <property type="entry name" value="TRIFUNCTIONAL PURINE BIOSYNTHETIC PROTEIN ADENOSINE-3-RELATED"/>
    <property type="match status" value="1"/>
</dbReference>
<dbReference type="Gene3D" id="3.30.1330.10">
    <property type="entry name" value="PurM-like, N-terminal domain"/>
    <property type="match status" value="1"/>
</dbReference>
<dbReference type="FunFam" id="3.90.650.10:FF:000001">
    <property type="entry name" value="Phosphoribosylformylglycinamidine cyclo-ligase"/>
    <property type="match status" value="1"/>
</dbReference>
<dbReference type="GO" id="GO:0005524">
    <property type="term" value="F:ATP binding"/>
    <property type="evidence" value="ECO:0007669"/>
    <property type="project" value="UniProtKB-KW"/>
</dbReference>
<evidence type="ECO:0000256" key="2">
    <source>
        <dbReference type="ARBA" id="ARBA00010280"/>
    </source>
</evidence>
<evidence type="ECO:0000256" key="1">
    <source>
        <dbReference type="ARBA" id="ARBA00004686"/>
    </source>
</evidence>
<comment type="catalytic activity">
    <reaction evidence="11 12">
        <text>2-formamido-N(1)-(5-O-phospho-beta-D-ribosyl)acetamidine + ATP = 5-amino-1-(5-phospho-beta-D-ribosyl)imidazole + ADP + phosphate + H(+)</text>
        <dbReference type="Rhea" id="RHEA:23032"/>
        <dbReference type="ChEBI" id="CHEBI:15378"/>
        <dbReference type="ChEBI" id="CHEBI:30616"/>
        <dbReference type="ChEBI" id="CHEBI:43474"/>
        <dbReference type="ChEBI" id="CHEBI:137981"/>
        <dbReference type="ChEBI" id="CHEBI:147287"/>
        <dbReference type="ChEBI" id="CHEBI:456216"/>
        <dbReference type="EC" id="6.3.3.1"/>
    </reaction>
</comment>
<feature type="domain" description="PurM-like N-terminal" evidence="13">
    <location>
        <begin position="57"/>
        <end position="163"/>
    </location>
</feature>
<evidence type="ECO:0000256" key="5">
    <source>
        <dbReference type="ARBA" id="ARBA00022598"/>
    </source>
</evidence>
<dbReference type="AlphaFoldDB" id="A0A1V5SI00"/>
<evidence type="ECO:0000256" key="6">
    <source>
        <dbReference type="ARBA" id="ARBA00022741"/>
    </source>
</evidence>
<dbReference type="InterPro" id="IPR036921">
    <property type="entry name" value="PurM-like_N_sf"/>
</dbReference>
<evidence type="ECO:0000259" key="13">
    <source>
        <dbReference type="Pfam" id="PF00586"/>
    </source>
</evidence>
<dbReference type="InterPro" id="IPR036676">
    <property type="entry name" value="PurM-like_C_sf"/>
</dbReference>
<reference evidence="15" key="1">
    <citation type="submission" date="2017-02" db="EMBL/GenBank/DDBJ databases">
        <title>Delving into the versatile metabolic prowess of the omnipresent phylum Bacteroidetes.</title>
        <authorList>
            <person name="Nobu M.K."/>
            <person name="Mei R."/>
            <person name="Narihiro T."/>
            <person name="Kuroda K."/>
            <person name="Liu W.-T."/>
        </authorList>
    </citation>
    <scope>NUCLEOTIDE SEQUENCE</scope>
    <source>
        <strain evidence="15">ADurb.Bin276</strain>
    </source>
</reference>
<dbReference type="InterPro" id="IPR010918">
    <property type="entry name" value="PurM-like_C_dom"/>
</dbReference>
<dbReference type="FunFam" id="3.30.1330.10:FF:000001">
    <property type="entry name" value="Phosphoribosylformylglycinamidine cyclo-ligase"/>
    <property type="match status" value="1"/>
</dbReference>
<dbReference type="NCBIfam" id="TIGR00878">
    <property type="entry name" value="purM"/>
    <property type="match status" value="1"/>
</dbReference>
<evidence type="ECO:0000313" key="15">
    <source>
        <dbReference type="EMBL" id="OQA54166.1"/>
    </source>
</evidence>
<dbReference type="SUPFAM" id="SSF55326">
    <property type="entry name" value="PurM N-terminal domain-like"/>
    <property type="match status" value="1"/>
</dbReference>
<dbReference type="UniPathway" id="UPA00074">
    <property type="reaction ID" value="UER00129"/>
</dbReference>
<evidence type="ECO:0000256" key="7">
    <source>
        <dbReference type="ARBA" id="ARBA00022840"/>
    </source>
</evidence>
<evidence type="ECO:0000259" key="14">
    <source>
        <dbReference type="Pfam" id="PF02769"/>
    </source>
</evidence>
<sequence>MTEGWTYQKAGVNVDLANTTVEKIKTLVKSTRRSEVITDIGGFSGVFCMGEKGKNHPCLVASTDGVGTKLKIAIHLGVHDSIGIDLVAMCVNDILCTGAEPWFFLDYFACGKLHSNILERVISGIVQGCQLAGCALLGGETAEMPGMYQDNDYDLAGFAVGSVLEDHLIDGHSIQNGDGVIALASSGLHSNGFSLVRKVLDWNHIQYDQVVGDLDLARELLKPTRIYVKSVLKLLKEVSVRGIAHITGGGIVENVPRILPQHHGVSLFKNEIHIPEIFSFLQKIGKIPETEMWRTFNMGVGMILIIEKSEIDKTLHLLNENGENAYLIGEVILDREGVKWND</sequence>
<keyword evidence="5 12" id="KW-0436">Ligase</keyword>
<comment type="similarity">
    <text evidence="2 12">Belongs to the AIR synthase family.</text>
</comment>
<keyword evidence="12" id="KW-0963">Cytoplasm</keyword>
<dbReference type="Pfam" id="PF02769">
    <property type="entry name" value="AIRS_C"/>
    <property type="match status" value="1"/>
</dbReference>
<dbReference type="GO" id="GO:0004641">
    <property type="term" value="F:phosphoribosylformylglycinamidine cyclo-ligase activity"/>
    <property type="evidence" value="ECO:0007669"/>
    <property type="project" value="UniProtKB-UniRule"/>
</dbReference>
<evidence type="ECO:0000256" key="11">
    <source>
        <dbReference type="ARBA" id="ARBA00049057"/>
    </source>
</evidence>
<keyword evidence="7 12" id="KW-0067">ATP-binding</keyword>
<evidence type="ECO:0000256" key="4">
    <source>
        <dbReference type="ARBA" id="ARBA00020367"/>
    </source>
</evidence>
<dbReference type="SUPFAM" id="SSF56042">
    <property type="entry name" value="PurM C-terminal domain-like"/>
    <property type="match status" value="1"/>
</dbReference>
<dbReference type="GO" id="GO:0004637">
    <property type="term" value="F:phosphoribosylamine-glycine ligase activity"/>
    <property type="evidence" value="ECO:0007669"/>
    <property type="project" value="TreeGrafter"/>
</dbReference>
<dbReference type="InterPro" id="IPR016188">
    <property type="entry name" value="PurM-like_N"/>
</dbReference>
<dbReference type="GO" id="GO:0046084">
    <property type="term" value="P:adenine biosynthetic process"/>
    <property type="evidence" value="ECO:0007669"/>
    <property type="project" value="TreeGrafter"/>
</dbReference>
<evidence type="ECO:0000256" key="3">
    <source>
        <dbReference type="ARBA" id="ARBA00013047"/>
    </source>
</evidence>
<keyword evidence="6 12" id="KW-0547">Nucleotide-binding</keyword>
<dbReference type="PANTHER" id="PTHR10520:SF12">
    <property type="entry name" value="TRIFUNCTIONAL PURINE BIOSYNTHETIC PROTEIN ADENOSINE-3"/>
    <property type="match status" value="1"/>
</dbReference>
<evidence type="ECO:0000256" key="8">
    <source>
        <dbReference type="ARBA" id="ARBA00031908"/>
    </source>
</evidence>
<dbReference type="HAMAP" id="MF_00741">
    <property type="entry name" value="AIRS"/>
    <property type="match status" value="1"/>
</dbReference>
<comment type="caution">
    <text evidence="15">The sequence shown here is derived from an EMBL/GenBank/DDBJ whole genome shotgun (WGS) entry which is preliminary data.</text>
</comment>